<proteinExistence type="predicted"/>
<dbReference type="Pfam" id="PF13489">
    <property type="entry name" value="Methyltransf_23"/>
    <property type="match status" value="1"/>
</dbReference>
<dbReference type="InterPro" id="IPR029063">
    <property type="entry name" value="SAM-dependent_MTases_sf"/>
</dbReference>
<dbReference type="InterPro" id="IPR052356">
    <property type="entry name" value="Thiol_S-MT"/>
</dbReference>
<gene>
    <name evidence="2" type="ORF">B0A49_12888</name>
</gene>
<evidence type="ECO:0000313" key="2">
    <source>
        <dbReference type="EMBL" id="TKA47837.1"/>
    </source>
</evidence>
<dbReference type="Proteomes" id="UP000308768">
    <property type="component" value="Unassembled WGS sequence"/>
</dbReference>
<dbReference type="CDD" id="cd02440">
    <property type="entry name" value="AdoMet_MTases"/>
    <property type="match status" value="1"/>
</dbReference>
<dbReference type="Gene3D" id="3.40.50.150">
    <property type="entry name" value="Vaccinia Virus protein VP39"/>
    <property type="match status" value="1"/>
</dbReference>
<keyword evidence="1" id="KW-1133">Transmembrane helix</keyword>
<keyword evidence="1" id="KW-0812">Transmembrane</keyword>
<accession>A0A4U0VFA5</accession>
<evidence type="ECO:0000256" key="1">
    <source>
        <dbReference type="SAM" id="Phobius"/>
    </source>
</evidence>
<organism evidence="2 3">
    <name type="scientific">Cryomyces minteri</name>
    <dbReference type="NCBI Taxonomy" id="331657"/>
    <lineage>
        <taxon>Eukaryota</taxon>
        <taxon>Fungi</taxon>
        <taxon>Dikarya</taxon>
        <taxon>Ascomycota</taxon>
        <taxon>Pezizomycotina</taxon>
        <taxon>Dothideomycetes</taxon>
        <taxon>Dothideomycetes incertae sedis</taxon>
        <taxon>Cryomyces</taxon>
    </lineage>
</organism>
<dbReference type="PANTHER" id="PTHR45036">
    <property type="entry name" value="METHYLTRANSFERASE LIKE 7B"/>
    <property type="match status" value="1"/>
</dbReference>
<name>A0A4U0VFA5_9PEZI</name>
<sequence>MASSTLAHRLKQDFLPAMLLMLAVYHCAVTVVTSPTLLFSIPVLKKKSFARLWLAVATDFAADPPPALPSLLATATGTVLDIGPGTGVQLTHFTPAISSIDRIYGAEPGDEFHAELAANAAKTGLGEKYRILGCGAELASLLPALRREGVLDSKATEAGEKGGDAEDLAVFDTIISVRVLCSVPHPRATIAGLYALLKPGGRLIVCEHVANAWQRPGGSAFARLLQAFYMSLGWSFFCGGCHLDRDTGRVLREAGRWESVTLDVVDGATALPHVLGVLVKGE</sequence>
<dbReference type="PANTHER" id="PTHR45036:SF1">
    <property type="entry name" value="METHYLTRANSFERASE LIKE 7A"/>
    <property type="match status" value="1"/>
</dbReference>
<keyword evidence="1" id="KW-0472">Membrane</keyword>
<reference evidence="2 3" key="1">
    <citation type="submission" date="2017-03" db="EMBL/GenBank/DDBJ databases">
        <title>Genomes of endolithic fungi from Antarctica.</title>
        <authorList>
            <person name="Coleine C."/>
            <person name="Masonjones S."/>
            <person name="Stajich J.E."/>
        </authorList>
    </citation>
    <scope>NUCLEOTIDE SEQUENCE [LARGE SCALE GENOMIC DNA]</scope>
    <source>
        <strain evidence="2 3">CCFEE 5187</strain>
    </source>
</reference>
<evidence type="ECO:0008006" key="4">
    <source>
        <dbReference type="Google" id="ProtNLM"/>
    </source>
</evidence>
<dbReference type="OrthoDB" id="540004at2759"/>
<keyword evidence="3" id="KW-1185">Reference proteome</keyword>
<dbReference type="EMBL" id="NAJN01002849">
    <property type="protein sequence ID" value="TKA47837.1"/>
    <property type="molecule type" value="Genomic_DNA"/>
</dbReference>
<dbReference type="STRING" id="331657.A0A4U0VFA5"/>
<comment type="caution">
    <text evidence="2">The sequence shown here is derived from an EMBL/GenBank/DDBJ whole genome shotgun (WGS) entry which is preliminary data.</text>
</comment>
<dbReference type="SUPFAM" id="SSF53335">
    <property type="entry name" value="S-adenosyl-L-methionine-dependent methyltransferases"/>
    <property type="match status" value="1"/>
</dbReference>
<protein>
    <recommendedName>
        <fullName evidence="4">Methyltransferase type 11 domain-containing protein</fullName>
    </recommendedName>
</protein>
<dbReference type="AlphaFoldDB" id="A0A4U0VFA5"/>
<evidence type="ECO:0000313" key="3">
    <source>
        <dbReference type="Proteomes" id="UP000308768"/>
    </source>
</evidence>
<feature type="transmembrane region" description="Helical" evidence="1">
    <location>
        <begin position="20"/>
        <end position="44"/>
    </location>
</feature>